<dbReference type="PROSITE" id="PS50883">
    <property type="entry name" value="EAL"/>
    <property type="match status" value="1"/>
</dbReference>
<dbReference type="InterPro" id="IPR001633">
    <property type="entry name" value="EAL_dom"/>
</dbReference>
<reference evidence="1 2" key="1">
    <citation type="submission" date="2017-09" db="EMBL/GenBank/DDBJ databases">
        <title>Genomics of the genus Arcobacter.</title>
        <authorList>
            <person name="Perez-Cataluna A."/>
            <person name="Figueras M.J."/>
            <person name="Salas-Masso N."/>
        </authorList>
    </citation>
    <scope>NUCLEOTIDE SEQUENCE [LARGE SCALE GENOMIC DNA]</scope>
    <source>
        <strain evidence="1 2">CECT 7834</strain>
    </source>
</reference>
<dbReference type="SUPFAM" id="SSF141868">
    <property type="entry name" value="EAL domain-like"/>
    <property type="match status" value="1"/>
</dbReference>
<dbReference type="InterPro" id="IPR001610">
    <property type="entry name" value="PAC"/>
</dbReference>
<dbReference type="CDD" id="cd00130">
    <property type="entry name" value="PAS"/>
    <property type="match status" value="1"/>
</dbReference>
<dbReference type="InterPro" id="IPR000700">
    <property type="entry name" value="PAS-assoc_C"/>
</dbReference>
<dbReference type="Gene3D" id="3.20.20.450">
    <property type="entry name" value="EAL domain"/>
    <property type="match status" value="1"/>
</dbReference>
<dbReference type="Pfam" id="PF13426">
    <property type="entry name" value="PAS_9"/>
    <property type="match status" value="1"/>
</dbReference>
<dbReference type="AlphaFoldDB" id="A0A6M8NKV7"/>
<keyword evidence="2" id="KW-1185">Reference proteome</keyword>
<dbReference type="InterPro" id="IPR050706">
    <property type="entry name" value="Cyclic-di-GMP_PDE-like"/>
</dbReference>
<name>A0A6M8NKV7_9BACT</name>
<dbReference type="Proteomes" id="UP000290378">
    <property type="component" value="Unassembled WGS sequence"/>
</dbReference>
<dbReference type="PROSITE" id="PS50113">
    <property type="entry name" value="PAC"/>
    <property type="match status" value="1"/>
</dbReference>
<dbReference type="Pfam" id="PF00563">
    <property type="entry name" value="EAL"/>
    <property type="match status" value="1"/>
</dbReference>
<dbReference type="InterPro" id="IPR000160">
    <property type="entry name" value="GGDEF_dom"/>
</dbReference>
<dbReference type="PROSITE" id="PS50112">
    <property type="entry name" value="PAS"/>
    <property type="match status" value="1"/>
</dbReference>
<sequence>MLYQLYRDAVKNLDFAYQPIIDFRNGKAFAFEALLRNCEDIDVFFDNAYNNKTLFGIDIELRKKAVLKLLPFYEENPDILLFYNIDNRILEMDDYKSGITNTLLDCFGLDKQFVTFEVSEKHQFNSMKDAEEVLNSYKNQGFSIAIDDFGTGYSGLKMLYHLSPDFIKIDRFFISDIVNDYKKKLFVANVINIAHELNIKVIAEGIETLEEYIACVEIGCDLGQGYFIQRPTQNIEELKDFYFINYKKFYDFKITDFNLNNVYYTSNNYLELIDKYIIASATDSKGRITSISQAFCNLSGYEKHELLGKYHSVVKNPQNSKKFFSNLWNTIRNGDIWTGEISNKNKDGSIYWIYATIIPNYSSDKKLLGFTSLGQNITEKKYLEKVVITDYLTGIYNKKYFEENLIKFIEKAIKFDFSLTLAFIDIDNFKLYNDTYGHNNADKALIKIAQCVQNLCTKNDILCRIGGEEFALISLNKNQISSKDFLVNMCDSVENLKIKHEKNQNISSFITISCGAIFIKKENLNMDSEIFIQLADNLLYKAKKNGKNKIFFEEISK</sequence>
<protein>
    <submittedName>
        <fullName evidence="1">Uncharacterized protein</fullName>
    </submittedName>
</protein>
<dbReference type="SMART" id="SM00267">
    <property type="entry name" value="GGDEF"/>
    <property type="match status" value="1"/>
</dbReference>
<dbReference type="SUPFAM" id="SSF55785">
    <property type="entry name" value="PYP-like sensor domain (PAS domain)"/>
    <property type="match status" value="1"/>
</dbReference>
<dbReference type="SMART" id="SM00086">
    <property type="entry name" value="PAC"/>
    <property type="match status" value="1"/>
</dbReference>
<dbReference type="Gene3D" id="3.30.70.270">
    <property type="match status" value="1"/>
</dbReference>
<dbReference type="SMART" id="SM00052">
    <property type="entry name" value="EAL"/>
    <property type="match status" value="1"/>
</dbReference>
<comment type="caution">
    <text evidence="1">The sequence shown here is derived from an EMBL/GenBank/DDBJ whole genome shotgun (WGS) entry which is preliminary data.</text>
</comment>
<dbReference type="InterPro" id="IPR043128">
    <property type="entry name" value="Rev_trsase/Diguanyl_cyclase"/>
</dbReference>
<dbReference type="SUPFAM" id="SSF55073">
    <property type="entry name" value="Nucleotide cyclase"/>
    <property type="match status" value="1"/>
</dbReference>
<dbReference type="NCBIfam" id="TIGR00229">
    <property type="entry name" value="sensory_box"/>
    <property type="match status" value="1"/>
</dbReference>
<dbReference type="GO" id="GO:0071111">
    <property type="term" value="F:cyclic-guanylate-specific phosphodiesterase activity"/>
    <property type="evidence" value="ECO:0007669"/>
    <property type="project" value="InterPro"/>
</dbReference>
<gene>
    <name evidence="1" type="ORF">CP963_08580</name>
</gene>
<dbReference type="RefSeq" id="WP_129013761.1">
    <property type="nucleotide sequence ID" value="NZ_CBCSEI010000010.1"/>
</dbReference>
<evidence type="ECO:0000313" key="1">
    <source>
        <dbReference type="EMBL" id="RXI40436.1"/>
    </source>
</evidence>
<dbReference type="CDD" id="cd01948">
    <property type="entry name" value="EAL"/>
    <property type="match status" value="1"/>
</dbReference>
<dbReference type="InterPro" id="IPR000014">
    <property type="entry name" value="PAS"/>
</dbReference>
<dbReference type="Gene3D" id="3.30.450.20">
    <property type="entry name" value="PAS domain"/>
    <property type="match status" value="1"/>
</dbReference>
<accession>A0A6M8NKV7</accession>
<dbReference type="Pfam" id="PF00990">
    <property type="entry name" value="GGDEF"/>
    <property type="match status" value="1"/>
</dbReference>
<dbReference type="PROSITE" id="PS50887">
    <property type="entry name" value="GGDEF"/>
    <property type="match status" value="1"/>
</dbReference>
<dbReference type="PANTHER" id="PTHR33121">
    <property type="entry name" value="CYCLIC DI-GMP PHOSPHODIESTERASE PDEF"/>
    <property type="match status" value="1"/>
</dbReference>
<dbReference type="PANTHER" id="PTHR33121:SF76">
    <property type="entry name" value="SIGNALING PROTEIN"/>
    <property type="match status" value="1"/>
</dbReference>
<dbReference type="EMBL" id="NXII01000010">
    <property type="protein sequence ID" value="RXI40436.1"/>
    <property type="molecule type" value="Genomic_DNA"/>
</dbReference>
<dbReference type="InterPro" id="IPR035919">
    <property type="entry name" value="EAL_sf"/>
</dbReference>
<organism evidence="1 2">
    <name type="scientific">Arcobacter cloacae</name>
    <dbReference type="NCBI Taxonomy" id="1054034"/>
    <lineage>
        <taxon>Bacteria</taxon>
        <taxon>Pseudomonadati</taxon>
        <taxon>Campylobacterota</taxon>
        <taxon>Epsilonproteobacteria</taxon>
        <taxon>Campylobacterales</taxon>
        <taxon>Arcobacteraceae</taxon>
        <taxon>Arcobacter</taxon>
    </lineage>
</organism>
<dbReference type="CDD" id="cd01949">
    <property type="entry name" value="GGDEF"/>
    <property type="match status" value="1"/>
</dbReference>
<dbReference type="NCBIfam" id="TIGR00254">
    <property type="entry name" value="GGDEF"/>
    <property type="match status" value="1"/>
</dbReference>
<proteinExistence type="predicted"/>
<evidence type="ECO:0000313" key="2">
    <source>
        <dbReference type="Proteomes" id="UP000290378"/>
    </source>
</evidence>
<dbReference type="InterPro" id="IPR035965">
    <property type="entry name" value="PAS-like_dom_sf"/>
</dbReference>
<dbReference type="InterPro" id="IPR029787">
    <property type="entry name" value="Nucleotide_cyclase"/>
</dbReference>